<evidence type="ECO:0000313" key="2">
    <source>
        <dbReference type="Proteomes" id="UP000018888"/>
    </source>
</evidence>
<proteinExistence type="predicted"/>
<keyword evidence="2" id="KW-1185">Reference proteome</keyword>
<name>A0A2P4Q307_RHIID</name>
<gene>
    <name evidence="1" type="ORF">GLOIN_2v1774235</name>
</gene>
<protein>
    <submittedName>
        <fullName evidence="1">Uncharacterized protein</fullName>
    </submittedName>
</protein>
<dbReference type="VEuPathDB" id="FungiDB:RhiirFUN_007980"/>
<organism evidence="1 2">
    <name type="scientific">Rhizophagus irregularis (strain DAOM 181602 / DAOM 197198 / MUCL 43194)</name>
    <name type="common">Arbuscular mycorrhizal fungus</name>
    <name type="synonym">Glomus intraradices</name>
    <dbReference type="NCBI Taxonomy" id="747089"/>
    <lineage>
        <taxon>Eukaryota</taxon>
        <taxon>Fungi</taxon>
        <taxon>Fungi incertae sedis</taxon>
        <taxon>Mucoromycota</taxon>
        <taxon>Glomeromycotina</taxon>
        <taxon>Glomeromycetes</taxon>
        <taxon>Glomerales</taxon>
        <taxon>Glomeraceae</taxon>
        <taxon>Rhizophagus</taxon>
    </lineage>
</organism>
<comment type="caution">
    <text evidence="1">The sequence shown here is derived from an EMBL/GenBank/DDBJ whole genome shotgun (WGS) entry which is preliminary data.</text>
</comment>
<dbReference type="EMBL" id="AUPC02000101">
    <property type="protein sequence ID" value="POG71996.1"/>
    <property type="molecule type" value="Genomic_DNA"/>
</dbReference>
<reference evidence="1 2" key="2">
    <citation type="journal article" date="2018" name="New Phytol.">
        <title>High intraspecific genome diversity in the model arbuscular mycorrhizal symbiont Rhizophagus irregularis.</title>
        <authorList>
            <person name="Chen E.C.H."/>
            <person name="Morin E."/>
            <person name="Beaudet D."/>
            <person name="Noel J."/>
            <person name="Yildirir G."/>
            <person name="Ndikumana S."/>
            <person name="Charron P."/>
            <person name="St-Onge C."/>
            <person name="Giorgi J."/>
            <person name="Kruger M."/>
            <person name="Marton T."/>
            <person name="Ropars J."/>
            <person name="Grigoriev I.V."/>
            <person name="Hainaut M."/>
            <person name="Henrissat B."/>
            <person name="Roux C."/>
            <person name="Martin F."/>
            <person name="Corradi N."/>
        </authorList>
    </citation>
    <scope>NUCLEOTIDE SEQUENCE [LARGE SCALE GENOMIC DNA]</scope>
    <source>
        <strain evidence="1 2">DAOM 197198</strain>
    </source>
</reference>
<evidence type="ECO:0000313" key="1">
    <source>
        <dbReference type="EMBL" id="POG71996.1"/>
    </source>
</evidence>
<accession>A0A2P4Q307</accession>
<reference evidence="1 2" key="1">
    <citation type="journal article" date="2013" name="Proc. Natl. Acad. Sci. U.S.A.">
        <title>Genome of an arbuscular mycorrhizal fungus provides insight into the oldest plant symbiosis.</title>
        <authorList>
            <person name="Tisserant E."/>
            <person name="Malbreil M."/>
            <person name="Kuo A."/>
            <person name="Kohler A."/>
            <person name="Symeonidi A."/>
            <person name="Balestrini R."/>
            <person name="Charron P."/>
            <person name="Duensing N."/>
            <person name="Frei Dit Frey N."/>
            <person name="Gianinazzi-Pearson V."/>
            <person name="Gilbert L.B."/>
            <person name="Handa Y."/>
            <person name="Herr J.R."/>
            <person name="Hijri M."/>
            <person name="Koul R."/>
            <person name="Kawaguchi M."/>
            <person name="Krajinski F."/>
            <person name="Lammers P.J."/>
            <person name="Masclaux F.G."/>
            <person name="Murat C."/>
            <person name="Morin E."/>
            <person name="Ndikumana S."/>
            <person name="Pagni M."/>
            <person name="Petitpierre D."/>
            <person name="Requena N."/>
            <person name="Rosikiewicz P."/>
            <person name="Riley R."/>
            <person name="Saito K."/>
            <person name="San Clemente H."/>
            <person name="Shapiro H."/>
            <person name="van Tuinen D."/>
            <person name="Becard G."/>
            <person name="Bonfante P."/>
            <person name="Paszkowski U."/>
            <person name="Shachar-Hill Y.Y."/>
            <person name="Tuskan G.A."/>
            <person name="Young P.W."/>
            <person name="Sanders I.R."/>
            <person name="Henrissat B."/>
            <person name="Rensing S.A."/>
            <person name="Grigoriev I.V."/>
            <person name="Corradi N."/>
            <person name="Roux C."/>
            <person name="Martin F."/>
        </authorList>
    </citation>
    <scope>NUCLEOTIDE SEQUENCE [LARGE SCALE GENOMIC DNA]</scope>
    <source>
        <strain evidence="1 2">DAOM 197198</strain>
    </source>
</reference>
<sequence>MEKQKCNGDCRAGEQGKAEMQWVPGGANGQHNFAGMDDWFSARNSNEHRQNALGCQRYNSVAARKRFVKETGVRWSWQGMEKQKCNGMFCIEVSREEVTEGGVVVVVLAGGAEAPGTLVIYPIALAKDARCP</sequence>
<dbReference type="Proteomes" id="UP000018888">
    <property type="component" value="Unassembled WGS sequence"/>
</dbReference>
<dbReference type="AlphaFoldDB" id="A0A2P4Q307"/>